<sequence length="537" mass="61431">MSIITSDPQISYNKLNEFLARWPLHAVETMALTDYTQVGNPDTFTYLLEHGSESIGILGGGTSSKFGIWSRASDKDGSSPAFLFTPEYKWFKKYGEDPGAAFQRVKANIVAIIRNAEAGNFSAIDTIDIDSMTKWKIAFIYSNYKLLPIYKKEIIRKLAKHFEYDDYATAPLSVLHQFILTKRETDEDFFDFASKYYQIATDIPDRNYYIIGSKYEDDNGNDVVNVFPDMLEKSAIATGFFWNTDFSGLVGQDFTTIGKWINENISHDEPKFDTSSRTLKYFLNLKKGDLVAVKSHGRFNNLTIIAYAEVTEVNGTVYQFGDPDLGHLINVNFLETGLRIDTGLNYALTIHKIIPGEKEGHFEKIFGSYAITGVNDEFSLEEPTEGDATDEEPMDDDIRTKDTFSFTRNIETTQLVKQVHNQIQNGFAQYLKKMFPDDKVGTERKRIDIWRRNDFSFFIYEVKPYNSAFTCIREALGQLTDYAFSKKTSLEKHLVVVGTQPPDERELRYLNFLNEKIGLKLSYECYSIETNTSTTYC</sequence>
<proteinExistence type="predicted"/>
<comment type="caution">
    <text evidence="1">The sequence shown here is derived from an EMBL/GenBank/DDBJ whole genome shotgun (WGS) entry which is preliminary data.</text>
</comment>
<dbReference type="Proteomes" id="UP000245678">
    <property type="component" value="Unassembled WGS sequence"/>
</dbReference>
<keyword evidence="2" id="KW-1185">Reference proteome</keyword>
<dbReference type="AlphaFoldDB" id="A0A316HDP9"/>
<evidence type="ECO:0000313" key="2">
    <source>
        <dbReference type="Proteomes" id="UP000245678"/>
    </source>
</evidence>
<gene>
    <name evidence="1" type="ORF">LX99_01806</name>
</gene>
<evidence type="ECO:0000313" key="1">
    <source>
        <dbReference type="EMBL" id="PWK79349.1"/>
    </source>
</evidence>
<protein>
    <submittedName>
        <fullName evidence="1">Uncharacterized protein</fullName>
    </submittedName>
</protein>
<reference evidence="1 2" key="1">
    <citation type="submission" date="2018-05" db="EMBL/GenBank/DDBJ databases">
        <title>Genomic Encyclopedia of Archaeal and Bacterial Type Strains, Phase II (KMG-II): from individual species to whole genera.</title>
        <authorList>
            <person name="Goeker M."/>
        </authorList>
    </citation>
    <scope>NUCLEOTIDE SEQUENCE [LARGE SCALE GENOMIC DNA]</scope>
    <source>
        <strain evidence="1 2">DSM 19975</strain>
    </source>
</reference>
<name>A0A316HDP9_9SPHI</name>
<organism evidence="1 2">
    <name type="scientific">Mucilaginibacter oryzae</name>
    <dbReference type="NCBI Taxonomy" id="468058"/>
    <lineage>
        <taxon>Bacteria</taxon>
        <taxon>Pseudomonadati</taxon>
        <taxon>Bacteroidota</taxon>
        <taxon>Sphingobacteriia</taxon>
        <taxon>Sphingobacteriales</taxon>
        <taxon>Sphingobacteriaceae</taxon>
        <taxon>Mucilaginibacter</taxon>
    </lineage>
</organism>
<dbReference type="RefSeq" id="WP_109607530.1">
    <property type="nucleotide sequence ID" value="NZ_QGHA01000002.1"/>
</dbReference>
<dbReference type="EMBL" id="QGHA01000002">
    <property type="protein sequence ID" value="PWK79349.1"/>
    <property type="molecule type" value="Genomic_DNA"/>
</dbReference>
<accession>A0A316HDP9</accession>